<gene>
    <name evidence="3" type="ORF">SAMN05444273_107139</name>
</gene>
<dbReference type="PANTHER" id="PTHR33840">
    <property type="match status" value="1"/>
</dbReference>
<dbReference type="GO" id="GO:0016787">
    <property type="term" value="F:hydrolase activity"/>
    <property type="evidence" value="ECO:0007669"/>
    <property type="project" value="UniProtKB-KW"/>
</dbReference>
<feature type="domain" description="T6SS Phospholipase effector Tle1-like catalytic" evidence="2">
    <location>
        <begin position="179"/>
        <end position="261"/>
    </location>
</feature>
<dbReference type="Proteomes" id="UP000184144">
    <property type="component" value="Unassembled WGS sequence"/>
</dbReference>
<evidence type="ECO:0000259" key="2">
    <source>
        <dbReference type="Pfam" id="PF09994"/>
    </source>
</evidence>
<dbReference type="RefSeq" id="WP_073145284.1">
    <property type="nucleotide sequence ID" value="NZ_FQUV01000007.1"/>
</dbReference>
<sequence length="418" mass="45313">MGTSENQDPGEANDAARSAGNEVGTDPADTIAVACDLLRIGVFFDGTKNSRDHTAAVEAWHTNVDLLEHLYLETQGGPEWITVNGERRQAKFFSRYARGIGVEADGGTTTRGLAWGTGDEGVETRVANTIDELLNDIRTNASGMEPCDIWFDTFGFSRGSAAARDFANGVNDGEITYGASTMKVKFMGLFDTVSSVGNAGNTGNYEGVTLNTSIATAEVIFHITAKDEIREYFPLTLASHGRRIQMVGAHSDIGGGYWPTNGTPDQDTFTYDPEDYPGVTAFYQDRWGVTNNSPGTGDNDSVSTTVDEGYIWDTTERVISTSSHHGLQFVSLNLMFDHAKDAGVPIGDSLPDTIEGSQVSMDANLTAYYEALKSGAVRPELEKSIRRRYAHFSSNNYSTWGQSPNLPQTNGRRVVATM</sequence>
<name>A0A1M5CI56_9RHOB</name>
<organism evidence="3 4">
    <name type="scientific">Litoreibacter ascidiaceicola</name>
    <dbReference type="NCBI Taxonomy" id="1486859"/>
    <lineage>
        <taxon>Bacteria</taxon>
        <taxon>Pseudomonadati</taxon>
        <taxon>Pseudomonadota</taxon>
        <taxon>Alphaproteobacteria</taxon>
        <taxon>Rhodobacterales</taxon>
        <taxon>Roseobacteraceae</taxon>
        <taxon>Litoreibacter</taxon>
    </lineage>
</organism>
<dbReference type="PANTHER" id="PTHR33840:SF1">
    <property type="entry name" value="TLE1 PHOSPHOLIPASE DOMAIN-CONTAINING PROTEIN"/>
    <property type="match status" value="1"/>
</dbReference>
<protein>
    <submittedName>
        <fullName evidence="3">Uncharacterized alpha/beta hydrolase domain</fullName>
    </submittedName>
</protein>
<proteinExistence type="predicted"/>
<accession>A0A1M5CI56</accession>
<keyword evidence="4" id="KW-1185">Reference proteome</keyword>
<evidence type="ECO:0000256" key="1">
    <source>
        <dbReference type="SAM" id="MobiDB-lite"/>
    </source>
</evidence>
<dbReference type="Pfam" id="PF09994">
    <property type="entry name" value="T6SS_Tle1-like_cat"/>
    <property type="match status" value="1"/>
</dbReference>
<feature type="region of interest" description="Disordered" evidence="1">
    <location>
        <begin position="1"/>
        <end position="25"/>
    </location>
</feature>
<reference evidence="4" key="1">
    <citation type="submission" date="2016-11" db="EMBL/GenBank/DDBJ databases">
        <authorList>
            <person name="Varghese N."/>
            <person name="Submissions S."/>
        </authorList>
    </citation>
    <scope>NUCLEOTIDE SEQUENCE [LARGE SCALE GENOMIC DNA]</scope>
    <source>
        <strain evidence="4">DSM 100566</strain>
    </source>
</reference>
<evidence type="ECO:0000313" key="3">
    <source>
        <dbReference type="EMBL" id="SHF54351.1"/>
    </source>
</evidence>
<evidence type="ECO:0000313" key="4">
    <source>
        <dbReference type="Proteomes" id="UP000184144"/>
    </source>
</evidence>
<dbReference type="InterPro" id="IPR018712">
    <property type="entry name" value="Tle1-like_cat"/>
</dbReference>
<keyword evidence="3" id="KW-0378">Hydrolase</keyword>
<dbReference type="AlphaFoldDB" id="A0A1M5CI56"/>
<dbReference type="STRING" id="1486859.SAMN05444273_107139"/>
<dbReference type="EMBL" id="FQUV01000007">
    <property type="protein sequence ID" value="SHF54351.1"/>
    <property type="molecule type" value="Genomic_DNA"/>
</dbReference>